<keyword evidence="9" id="KW-1185">Reference proteome</keyword>
<evidence type="ECO:0000256" key="2">
    <source>
        <dbReference type="ARBA" id="ARBA00010337"/>
    </source>
</evidence>
<evidence type="ECO:0000256" key="5">
    <source>
        <dbReference type="ARBA" id="ARBA00023212"/>
    </source>
</evidence>
<accession>A0A0G4F9Y5</accession>
<dbReference type="VEuPathDB" id="CryptoDB:Vbra_21278"/>
<feature type="compositionally biased region" description="Pro residues" evidence="6">
    <location>
        <begin position="476"/>
        <end position="489"/>
    </location>
</feature>
<gene>
    <name evidence="8" type="ORF">Vbra_21278</name>
</gene>
<keyword evidence="4" id="KW-0493">Microtubule</keyword>
<evidence type="ECO:0000256" key="4">
    <source>
        <dbReference type="ARBA" id="ARBA00022701"/>
    </source>
</evidence>
<feature type="compositionally biased region" description="Basic and acidic residues" evidence="6">
    <location>
        <begin position="1040"/>
        <end position="1056"/>
    </location>
</feature>
<dbReference type="GO" id="GO:0043015">
    <property type="term" value="F:gamma-tubulin binding"/>
    <property type="evidence" value="ECO:0007669"/>
    <property type="project" value="InterPro"/>
</dbReference>
<proteinExistence type="inferred from homology"/>
<evidence type="ECO:0000256" key="3">
    <source>
        <dbReference type="ARBA" id="ARBA00022490"/>
    </source>
</evidence>
<evidence type="ECO:0000259" key="7">
    <source>
        <dbReference type="Pfam" id="PF04130"/>
    </source>
</evidence>
<feature type="region of interest" description="Disordered" evidence="6">
    <location>
        <begin position="154"/>
        <end position="199"/>
    </location>
</feature>
<dbReference type="InterPro" id="IPR007259">
    <property type="entry name" value="GCP"/>
</dbReference>
<reference evidence="8 9" key="1">
    <citation type="submission" date="2014-11" db="EMBL/GenBank/DDBJ databases">
        <authorList>
            <person name="Zhu J."/>
            <person name="Qi W."/>
            <person name="Song R."/>
        </authorList>
    </citation>
    <scope>NUCLEOTIDE SEQUENCE [LARGE SCALE GENOMIC DNA]</scope>
</reference>
<feature type="compositionally biased region" description="Pro residues" evidence="6">
    <location>
        <begin position="600"/>
        <end position="610"/>
    </location>
</feature>
<dbReference type="OMA" id="VETHAIY"/>
<dbReference type="InterPro" id="IPR042241">
    <property type="entry name" value="GCP_C_sf"/>
</dbReference>
<comment type="similarity">
    <text evidence="2">Belongs to the TUBGCP family.</text>
</comment>
<feature type="region of interest" description="Disordered" evidence="6">
    <location>
        <begin position="1039"/>
        <end position="1073"/>
    </location>
</feature>
<dbReference type="Pfam" id="PF04130">
    <property type="entry name" value="GCP_C_terminal"/>
    <property type="match status" value="1"/>
</dbReference>
<dbReference type="GO" id="GO:0000922">
    <property type="term" value="C:spindle pole"/>
    <property type="evidence" value="ECO:0007669"/>
    <property type="project" value="InterPro"/>
</dbReference>
<dbReference type="CDD" id="cd22572">
    <property type="entry name" value="GCP5_NTD"/>
    <property type="match status" value="1"/>
</dbReference>
<evidence type="ECO:0000256" key="1">
    <source>
        <dbReference type="ARBA" id="ARBA00004245"/>
    </source>
</evidence>
<dbReference type="AlphaFoldDB" id="A0A0G4F9Y5"/>
<dbReference type="InterPro" id="IPR040457">
    <property type="entry name" value="GCP_C"/>
</dbReference>
<evidence type="ECO:0000256" key="6">
    <source>
        <dbReference type="SAM" id="MobiDB-lite"/>
    </source>
</evidence>
<dbReference type="GO" id="GO:0051011">
    <property type="term" value="F:microtubule minus-end binding"/>
    <property type="evidence" value="ECO:0007669"/>
    <property type="project" value="TreeGrafter"/>
</dbReference>
<organism evidence="8 9">
    <name type="scientific">Vitrella brassicaformis (strain CCMP3155)</name>
    <dbReference type="NCBI Taxonomy" id="1169540"/>
    <lineage>
        <taxon>Eukaryota</taxon>
        <taxon>Sar</taxon>
        <taxon>Alveolata</taxon>
        <taxon>Colpodellida</taxon>
        <taxon>Vitrellaceae</taxon>
        <taxon>Vitrella</taxon>
    </lineage>
</organism>
<feature type="domain" description="Gamma tubulin complex component C-terminal" evidence="7">
    <location>
        <begin position="815"/>
        <end position="1128"/>
    </location>
</feature>
<protein>
    <recommendedName>
        <fullName evidence="7">Gamma tubulin complex component C-terminal domain-containing protein</fullName>
    </recommendedName>
</protein>
<dbReference type="GO" id="GO:0051321">
    <property type="term" value="P:meiotic cell cycle"/>
    <property type="evidence" value="ECO:0007669"/>
    <property type="project" value="TreeGrafter"/>
</dbReference>
<comment type="subcellular location">
    <subcellularLocation>
        <location evidence="1">Cytoplasm</location>
        <location evidence="1">Cytoskeleton</location>
    </subcellularLocation>
</comment>
<dbReference type="STRING" id="1169540.A0A0G4F9Y5"/>
<dbReference type="EMBL" id="CDMY01000394">
    <property type="protein sequence ID" value="CEM09180.1"/>
    <property type="molecule type" value="Genomic_DNA"/>
</dbReference>
<evidence type="ECO:0000313" key="8">
    <source>
        <dbReference type="EMBL" id="CEM09180.1"/>
    </source>
</evidence>
<dbReference type="GO" id="GO:0000278">
    <property type="term" value="P:mitotic cell cycle"/>
    <property type="evidence" value="ECO:0007669"/>
    <property type="project" value="TreeGrafter"/>
</dbReference>
<sequence>MASEFAQIRASEQYRLLLQWIAFSLNEPVESPNFQQTVKFAYQNLSNHQYPDTDANAVERELAGVLTKLRHHAQDAKADRLEQLYGELAKSNVLSTATRDIHQSVLRLLLCLSNRPLDSSLHFTPQSIQLPDPLADAERAASAEMRAFLRREQDGWRDEWEGAGEGAGSEEEDGTDSSSSGGSVEGAEGDEAAKKEPVSVGVDDGCRVVEVTSTVAPVVSRRKPYPDGSDLADIYREAFPEPPESALSPSPLAPLSCRSSLTTWPALPPLPSTAATSRWAGTLTAPEAWVVRQTLFMLGGTQCDLYYPKGEVARWARRKWRKGVLVWESRPLQVQRYSPTALKGMLEPLLAGGTAVTLLKALLGRLAGRGLRRAVPSSLMGAYRDRDDDGEDCDTAAMAEGMWGLTIQGCLDGVRECVDQWDGQLTQLHRQLTVSLQRVLPEPLSLGGSVSRRSTEATTTHATDEEAPSQQQTAGPLPPLPPTRTPPPLPSLLHLTDAVQRQLKLMIAVATFAEDLIVETHAIYGRGEGCSSVTGWALNRLTDEGHRAQLQGDGEAERMWKHILDSAGRVYWRLLHSWVKTGTLLDPCGDLPFFIHTTPTPTPTPTPAPTSPDTHHPSSEVRMRDPLPLLPTAFAHLLPKCIRAGTARHQQMSWTGQCGSWAAVESGDGAAVWDDDGAAEVVVREDGAAQDEMREFVLRQGRLLEYLAIVRALAFCQIADGLVGPLIEAQIQGGPHPHPSSSLQAFQLLVHHHLRTPADDPTSPAHTLVSFCAQAREGSALTAASFAGALRNVSVVGQEGGREMAGKGVADILGGVKLHVSVSHPIDLILTPQALHCYSQIWQRCLLMESGRYLLGHSLFALPILTPQQRTTNTTTAHHPSLSPPTPTPTFVWQTDGAHSASIEGDEIVGRATRLQQDAQRLRVELLHIIGCLLRHVVNQSVFSPHTWGALHQAVVEAGSLRTTAECHRGHLDGLMENALLVPESQPIKHLVAAPFELYGSLAQACRSIDEALTDHIGQQGDHEAMREERQIFAGILAGHEQREGREGREGVDDAARGSMQSGGSSPRVAPPCSREMRDVRILAALKLADTTLRDLRREMGEDLHVLMAGGSPEVAELLDALDFNGFYSQKQRRATYVAI</sequence>
<keyword evidence="3" id="KW-0963">Cytoplasm</keyword>
<dbReference type="GO" id="GO:0000930">
    <property type="term" value="C:gamma-tubulin complex"/>
    <property type="evidence" value="ECO:0007669"/>
    <property type="project" value="TreeGrafter"/>
</dbReference>
<dbReference type="InterPro" id="IPR059169">
    <property type="entry name" value="GCP5_N_ext"/>
</dbReference>
<dbReference type="GO" id="GO:0007020">
    <property type="term" value="P:microtubule nucleation"/>
    <property type="evidence" value="ECO:0007669"/>
    <property type="project" value="InterPro"/>
</dbReference>
<dbReference type="GO" id="GO:0031122">
    <property type="term" value="P:cytoplasmic microtubule organization"/>
    <property type="evidence" value="ECO:0007669"/>
    <property type="project" value="TreeGrafter"/>
</dbReference>
<dbReference type="Gene3D" id="1.20.120.1900">
    <property type="entry name" value="Gamma-tubulin complex, C-terminal domain"/>
    <property type="match status" value="1"/>
</dbReference>
<dbReference type="GO" id="GO:0005874">
    <property type="term" value="C:microtubule"/>
    <property type="evidence" value="ECO:0007669"/>
    <property type="project" value="UniProtKB-KW"/>
</dbReference>
<feature type="region of interest" description="Disordered" evidence="6">
    <location>
        <begin position="599"/>
        <end position="620"/>
    </location>
</feature>
<dbReference type="Proteomes" id="UP000041254">
    <property type="component" value="Unassembled WGS sequence"/>
</dbReference>
<feature type="region of interest" description="Disordered" evidence="6">
    <location>
        <begin position="445"/>
        <end position="489"/>
    </location>
</feature>
<feature type="compositionally biased region" description="Low complexity" evidence="6">
    <location>
        <begin position="176"/>
        <end position="186"/>
    </location>
</feature>
<name>A0A0G4F9Y5_VITBC</name>
<keyword evidence="5" id="KW-0206">Cytoskeleton</keyword>
<evidence type="ECO:0000313" key="9">
    <source>
        <dbReference type="Proteomes" id="UP000041254"/>
    </source>
</evidence>
<dbReference type="InParanoid" id="A0A0G4F9Y5"/>
<dbReference type="GO" id="GO:0051225">
    <property type="term" value="P:spindle assembly"/>
    <property type="evidence" value="ECO:0007669"/>
    <property type="project" value="TreeGrafter"/>
</dbReference>
<dbReference type="PANTHER" id="PTHR19302">
    <property type="entry name" value="GAMMA TUBULIN COMPLEX PROTEIN"/>
    <property type="match status" value="1"/>
</dbReference>